<feature type="compositionally biased region" description="Acidic residues" evidence="1">
    <location>
        <begin position="102"/>
        <end position="115"/>
    </location>
</feature>
<dbReference type="EMBL" id="KB745806">
    <property type="protein sequence ID" value="EOA93631.1"/>
    <property type="molecule type" value="Genomic_DNA"/>
</dbReference>
<evidence type="ECO:0000256" key="1">
    <source>
        <dbReference type="SAM" id="MobiDB-lite"/>
    </source>
</evidence>
<accession>R0J9I6</accession>
<organism evidence="2 3">
    <name type="scientific">Anas platyrhynchos</name>
    <name type="common">Mallard</name>
    <name type="synonym">Anas boschas</name>
    <dbReference type="NCBI Taxonomy" id="8839"/>
    <lineage>
        <taxon>Eukaryota</taxon>
        <taxon>Metazoa</taxon>
        <taxon>Chordata</taxon>
        <taxon>Craniata</taxon>
        <taxon>Vertebrata</taxon>
        <taxon>Euteleostomi</taxon>
        <taxon>Archelosauria</taxon>
        <taxon>Archosauria</taxon>
        <taxon>Dinosauria</taxon>
        <taxon>Saurischia</taxon>
        <taxon>Theropoda</taxon>
        <taxon>Coelurosauria</taxon>
        <taxon>Aves</taxon>
        <taxon>Neognathae</taxon>
        <taxon>Galloanserae</taxon>
        <taxon>Anseriformes</taxon>
        <taxon>Anatidae</taxon>
        <taxon>Anatinae</taxon>
        <taxon>Anas</taxon>
    </lineage>
</organism>
<reference evidence="3" key="1">
    <citation type="journal article" date="2013" name="Nat. Genet.">
        <title>The duck genome and transcriptome provide insight into an avian influenza virus reservoir species.</title>
        <authorList>
            <person name="Huang Y."/>
            <person name="Li Y."/>
            <person name="Burt D.W."/>
            <person name="Chen H."/>
            <person name="Zhang Y."/>
            <person name="Qian W."/>
            <person name="Kim H."/>
            <person name="Gan S."/>
            <person name="Zhao Y."/>
            <person name="Li J."/>
            <person name="Yi K."/>
            <person name="Feng H."/>
            <person name="Zhu P."/>
            <person name="Li B."/>
            <person name="Liu Q."/>
            <person name="Fairley S."/>
            <person name="Magor K.E."/>
            <person name="Du Z."/>
            <person name="Hu X."/>
            <person name="Goodman L."/>
            <person name="Tafer H."/>
            <person name="Vignal A."/>
            <person name="Lee T."/>
            <person name="Kim K.W."/>
            <person name="Sheng Z."/>
            <person name="An Y."/>
            <person name="Searle S."/>
            <person name="Herrero J."/>
            <person name="Groenen M.A."/>
            <person name="Crooijmans R.P."/>
            <person name="Faraut T."/>
            <person name="Cai Q."/>
            <person name="Webster R.G."/>
            <person name="Aldridge J.R."/>
            <person name="Warren W.C."/>
            <person name="Bartschat S."/>
            <person name="Kehr S."/>
            <person name="Marz M."/>
            <person name="Stadler P.F."/>
            <person name="Smith J."/>
            <person name="Kraus R.H."/>
            <person name="Zhao Y."/>
            <person name="Ren L."/>
            <person name="Fei J."/>
            <person name="Morisson M."/>
            <person name="Kaiser P."/>
            <person name="Griffin D.K."/>
            <person name="Rao M."/>
            <person name="Pitel F."/>
            <person name="Wang J."/>
            <person name="Li N."/>
        </authorList>
    </citation>
    <scope>NUCLEOTIDE SEQUENCE [LARGE SCALE GENOMIC DNA]</scope>
</reference>
<sequence length="423" mass="45661">MGKQLHVQAHLKLIAQIPPKTSTEPSNGESWIFQSQLWAVRAGSCPSSRLLLVSRGAAVTRPFPSGQRGTPHRLLCHVSYQGAVEQRPEMSYHMGQSSAPQDEAEEEEKEEEEQELGNALQEAVQWEQESHRRGRAGAALQAAFSCQARKANALPCCPRPVTAHSSEAQPAPKFALLCLHVCSLDGNPWQPLPSGARVLLGAVALQARLLCSVSALPVLLAPSQQDPAHVCQACGQEGCCHHVTAMVPRGFFSLALSFWKGSQPFGEAHMSTAGRNDPCFSDYPFVVQDFLNEGEKQRVKRELFSLKWKSLTDDYLQSYDPFQLNASSACRGDPCANHPAGPFVLRGGRPSGGSSHCGGAAGALTGGCLPGPVLVRLKAGFGTANLRVSAGQQSSFPLKLNARKDELRSTNTEHFGQLLRLLE</sequence>
<dbReference type="AlphaFoldDB" id="R0J9I6"/>
<keyword evidence="3" id="KW-1185">Reference proteome</keyword>
<name>R0J9I6_ANAPL</name>
<feature type="region of interest" description="Disordered" evidence="1">
    <location>
        <begin position="90"/>
        <end position="127"/>
    </location>
</feature>
<gene>
    <name evidence="2" type="ORF">Anapl_09742</name>
</gene>
<dbReference type="Proteomes" id="UP000296049">
    <property type="component" value="Unassembled WGS sequence"/>
</dbReference>
<protein>
    <submittedName>
        <fullName evidence="2">Uncharacterized protein</fullName>
    </submittedName>
</protein>
<evidence type="ECO:0000313" key="3">
    <source>
        <dbReference type="Proteomes" id="UP000296049"/>
    </source>
</evidence>
<evidence type="ECO:0000313" key="2">
    <source>
        <dbReference type="EMBL" id="EOA93631.1"/>
    </source>
</evidence>
<proteinExistence type="predicted"/>